<keyword evidence="3" id="KW-1185">Reference proteome</keyword>
<protein>
    <recommendedName>
        <fullName evidence="1">Integrase catalytic domain-containing protein</fullName>
    </recommendedName>
</protein>
<dbReference type="EMBL" id="BLLK01000038">
    <property type="protein sequence ID" value="GFH49691.1"/>
    <property type="molecule type" value="Genomic_DNA"/>
</dbReference>
<dbReference type="InterPro" id="IPR012337">
    <property type="entry name" value="RNaseH-like_sf"/>
</dbReference>
<gene>
    <name evidence="2" type="ORF">CTEN210_06167</name>
</gene>
<dbReference type="InterPro" id="IPR001584">
    <property type="entry name" value="Integrase_cat-core"/>
</dbReference>
<dbReference type="InterPro" id="IPR036397">
    <property type="entry name" value="RNaseH_sf"/>
</dbReference>
<dbReference type="GO" id="GO:0015074">
    <property type="term" value="P:DNA integration"/>
    <property type="evidence" value="ECO:0007669"/>
    <property type="project" value="InterPro"/>
</dbReference>
<accession>A0AAD3CPD4</accession>
<evidence type="ECO:0000313" key="2">
    <source>
        <dbReference type="EMBL" id="GFH49691.1"/>
    </source>
</evidence>
<comment type="caution">
    <text evidence="2">The sequence shown here is derived from an EMBL/GenBank/DDBJ whole genome shotgun (WGS) entry which is preliminary data.</text>
</comment>
<dbReference type="AlphaFoldDB" id="A0AAD3CPD4"/>
<evidence type="ECO:0000313" key="3">
    <source>
        <dbReference type="Proteomes" id="UP001054902"/>
    </source>
</evidence>
<organism evidence="2 3">
    <name type="scientific">Chaetoceros tenuissimus</name>
    <dbReference type="NCBI Taxonomy" id="426638"/>
    <lineage>
        <taxon>Eukaryota</taxon>
        <taxon>Sar</taxon>
        <taxon>Stramenopiles</taxon>
        <taxon>Ochrophyta</taxon>
        <taxon>Bacillariophyta</taxon>
        <taxon>Coscinodiscophyceae</taxon>
        <taxon>Chaetocerotophycidae</taxon>
        <taxon>Chaetocerotales</taxon>
        <taxon>Chaetocerotaceae</taxon>
        <taxon>Chaetoceros</taxon>
    </lineage>
</organism>
<dbReference type="GO" id="GO:0003676">
    <property type="term" value="F:nucleic acid binding"/>
    <property type="evidence" value="ECO:0007669"/>
    <property type="project" value="InterPro"/>
</dbReference>
<dbReference type="PANTHER" id="PTHR37984:SF5">
    <property type="entry name" value="PROTEIN NYNRIN-LIKE"/>
    <property type="match status" value="1"/>
</dbReference>
<feature type="domain" description="Integrase catalytic" evidence="1">
    <location>
        <begin position="68"/>
        <end position="230"/>
    </location>
</feature>
<dbReference type="SUPFAM" id="SSF53098">
    <property type="entry name" value="Ribonuclease H-like"/>
    <property type="match status" value="1"/>
</dbReference>
<dbReference type="Gene3D" id="1.10.340.70">
    <property type="match status" value="1"/>
</dbReference>
<sequence>MYKNKVYVPETLRESTLHWYHHYLNHPGGDCLGNTIKETCYWKGLSNQAKDFVKTCEVCQQYKNKRMYGIVPAKTIKELVPWRTVHVDLIGPYSVTAKQIQPGSEIKEVELKLTCMTIQIFNQTWLSRYPRPEEVVCDNGSEFKLHFMTLLIDFDIKPRPTKAENPQGNSPVERIHQVVQNMIKTKQLDNYEFDYINPWGEILSSVGWAVQASYHSTLQAMPTQLGEKMMLLQELIQSFT</sequence>
<dbReference type="PANTHER" id="PTHR37984">
    <property type="entry name" value="PROTEIN CBG26694"/>
    <property type="match status" value="1"/>
</dbReference>
<name>A0AAD3CPD4_9STRA</name>
<dbReference type="Proteomes" id="UP001054902">
    <property type="component" value="Unassembled WGS sequence"/>
</dbReference>
<dbReference type="Pfam" id="PF17921">
    <property type="entry name" value="Integrase_H2C2"/>
    <property type="match status" value="1"/>
</dbReference>
<reference evidence="2 3" key="1">
    <citation type="journal article" date="2021" name="Sci. Rep.">
        <title>The genome of the diatom Chaetoceros tenuissimus carries an ancient integrated fragment of an extant virus.</title>
        <authorList>
            <person name="Hongo Y."/>
            <person name="Kimura K."/>
            <person name="Takaki Y."/>
            <person name="Yoshida Y."/>
            <person name="Baba S."/>
            <person name="Kobayashi G."/>
            <person name="Nagasaki K."/>
            <person name="Hano T."/>
            <person name="Tomaru Y."/>
        </authorList>
    </citation>
    <scope>NUCLEOTIDE SEQUENCE [LARGE SCALE GENOMIC DNA]</scope>
    <source>
        <strain evidence="2 3">NIES-3715</strain>
    </source>
</reference>
<dbReference type="InterPro" id="IPR041588">
    <property type="entry name" value="Integrase_H2C2"/>
</dbReference>
<dbReference type="Gene3D" id="3.30.420.10">
    <property type="entry name" value="Ribonuclease H-like superfamily/Ribonuclease H"/>
    <property type="match status" value="1"/>
</dbReference>
<dbReference type="PROSITE" id="PS50994">
    <property type="entry name" value="INTEGRASE"/>
    <property type="match status" value="1"/>
</dbReference>
<proteinExistence type="predicted"/>
<dbReference type="InterPro" id="IPR050951">
    <property type="entry name" value="Retrovirus_Pol_polyprotein"/>
</dbReference>
<evidence type="ECO:0000259" key="1">
    <source>
        <dbReference type="PROSITE" id="PS50994"/>
    </source>
</evidence>